<feature type="region of interest" description="Disordered" evidence="1">
    <location>
        <begin position="128"/>
        <end position="186"/>
    </location>
</feature>
<evidence type="ECO:0000313" key="3">
    <source>
        <dbReference type="EMBL" id="PLW10449.1"/>
    </source>
</evidence>
<evidence type="ECO:0000256" key="1">
    <source>
        <dbReference type="SAM" id="MobiDB-lite"/>
    </source>
</evidence>
<gene>
    <name evidence="3" type="ORF">PCASD_26459</name>
</gene>
<sequence length="348" mass="39520">MPSKKGANWLPQDNEQLAKSWRKISQDAIRSNGQKKGEFWQRVADDYNAFSSGVEQDGTSVMWRWGHIQKVTLKFLAIYHKLENNQPSGSVMEDLLPDTKKAYYEQEGKQLIHEKAWMVIKDLPKWAPPSQTQAHNTQDSQSPAFPSTQAADTQTNSANANPDDVASTAGNRGTSWKRPPGVHTTKRLLKQEDFNSKKIKMLNERSKNYRERTLAMNRTNDIWHEVVKAKVHASNLEIMAKDPDDLPDDISLEFLKLQKEEILEDLQERLKAKKKRTQEKDTANSNKEAEVLSSSYFDSEPASFDANGQSSNNQDPSSQANMQDYCNDDEYGTSEGHNLDPSLDSLLM</sequence>
<feature type="compositionally biased region" description="Basic and acidic residues" evidence="1">
    <location>
        <begin position="278"/>
        <end position="290"/>
    </location>
</feature>
<feature type="region of interest" description="Disordered" evidence="1">
    <location>
        <begin position="274"/>
        <end position="348"/>
    </location>
</feature>
<protein>
    <recommendedName>
        <fullName evidence="2">No apical meristem-associated C-terminal domain-containing protein</fullName>
    </recommendedName>
</protein>
<accession>A0A2N5SB40</accession>
<proteinExistence type="predicted"/>
<dbReference type="EMBL" id="PGCI01000963">
    <property type="protein sequence ID" value="PLW10449.1"/>
    <property type="molecule type" value="Genomic_DNA"/>
</dbReference>
<dbReference type="Pfam" id="PF14303">
    <property type="entry name" value="NAM-associated"/>
    <property type="match status" value="1"/>
</dbReference>
<reference evidence="3 4" key="1">
    <citation type="submission" date="2017-11" db="EMBL/GenBank/DDBJ databases">
        <title>De novo assembly and phasing of dikaryotic genomes from two isolates of Puccinia coronata f. sp. avenae, the causal agent of oat crown rust.</title>
        <authorList>
            <person name="Miller M.E."/>
            <person name="Zhang Y."/>
            <person name="Omidvar V."/>
            <person name="Sperschneider J."/>
            <person name="Schwessinger B."/>
            <person name="Raley C."/>
            <person name="Palmer J.M."/>
            <person name="Garnica D."/>
            <person name="Upadhyaya N."/>
            <person name="Rathjen J."/>
            <person name="Taylor J.M."/>
            <person name="Park R.F."/>
            <person name="Dodds P.N."/>
            <person name="Hirsch C.D."/>
            <person name="Kianian S.F."/>
            <person name="Figueroa M."/>
        </authorList>
    </citation>
    <scope>NUCLEOTIDE SEQUENCE [LARGE SCALE GENOMIC DNA]</scope>
    <source>
        <strain evidence="3">12SD80</strain>
    </source>
</reference>
<dbReference type="Proteomes" id="UP000235392">
    <property type="component" value="Unassembled WGS sequence"/>
</dbReference>
<evidence type="ECO:0000259" key="2">
    <source>
        <dbReference type="Pfam" id="PF14303"/>
    </source>
</evidence>
<evidence type="ECO:0000313" key="4">
    <source>
        <dbReference type="Proteomes" id="UP000235392"/>
    </source>
</evidence>
<feature type="compositionally biased region" description="Polar residues" evidence="1">
    <location>
        <begin position="306"/>
        <end position="324"/>
    </location>
</feature>
<name>A0A2N5SB40_9BASI</name>
<dbReference type="PANTHER" id="PTHR45023:SF4">
    <property type="entry name" value="GLYCINE-RICH PROTEIN-RELATED"/>
    <property type="match status" value="1"/>
</dbReference>
<dbReference type="InterPro" id="IPR029466">
    <property type="entry name" value="NAM-associated_C"/>
</dbReference>
<comment type="caution">
    <text evidence="3">The sequence shown here is derived from an EMBL/GenBank/DDBJ whole genome shotgun (WGS) entry which is preliminary data.</text>
</comment>
<organism evidence="3 4">
    <name type="scientific">Puccinia coronata f. sp. avenae</name>
    <dbReference type="NCBI Taxonomy" id="200324"/>
    <lineage>
        <taxon>Eukaryota</taxon>
        <taxon>Fungi</taxon>
        <taxon>Dikarya</taxon>
        <taxon>Basidiomycota</taxon>
        <taxon>Pucciniomycotina</taxon>
        <taxon>Pucciniomycetes</taxon>
        <taxon>Pucciniales</taxon>
        <taxon>Pucciniaceae</taxon>
        <taxon>Puccinia</taxon>
    </lineage>
</organism>
<dbReference type="PANTHER" id="PTHR45023">
    <property type="match status" value="1"/>
</dbReference>
<feature type="compositionally biased region" description="Polar residues" evidence="1">
    <location>
        <begin position="129"/>
        <end position="160"/>
    </location>
</feature>
<feature type="domain" description="No apical meristem-associated C-terminal" evidence="2">
    <location>
        <begin position="113"/>
        <end position="262"/>
    </location>
</feature>
<dbReference type="AlphaFoldDB" id="A0A2N5SB40"/>